<dbReference type="SUPFAM" id="SSF53474">
    <property type="entry name" value="alpha/beta-Hydrolases"/>
    <property type="match status" value="1"/>
</dbReference>
<dbReference type="InterPro" id="IPR029058">
    <property type="entry name" value="AB_hydrolase_fold"/>
</dbReference>
<dbReference type="EMBL" id="BAAARJ010000008">
    <property type="protein sequence ID" value="GAA2613111.1"/>
    <property type="molecule type" value="Genomic_DNA"/>
</dbReference>
<evidence type="ECO:0000259" key="2">
    <source>
        <dbReference type="Pfam" id="PF08386"/>
    </source>
</evidence>
<dbReference type="Pfam" id="PF08386">
    <property type="entry name" value="Abhydrolase_4"/>
    <property type="match status" value="1"/>
</dbReference>
<feature type="compositionally biased region" description="Low complexity" evidence="1">
    <location>
        <begin position="293"/>
        <end position="316"/>
    </location>
</feature>
<accession>A0ABP6CG56</accession>
<feature type="domain" description="Peptidase S33 tripeptidyl aminopeptidase-like C-terminal" evidence="2">
    <location>
        <begin position="207"/>
        <end position="268"/>
    </location>
</feature>
<sequence length="326" mass="32314">MTGTAHVTASRAAPVPAPAAGQDATAWHPPPAVAPRGTLLVLPGRGEHPGVYERFGRRLAADGYVVHALELPPDAGTAEVRAAIRSAAGDEPAAPLVLVGADTGALQALHTAESLSPAAPGPPLAGVVAAAPAPVDTSVPAAAPASGPDTEAGGTGGAEAPRKGGADTAWESELDARTVCPVHRARLTADASFERGALSGPVPDRLRGRAYTALPVLVLHGAADPVTPLAQARDLAARLPLATLGVLREGRHDVLNDASHRSAAAALVLWLERLRGGPLSPPVLTLEAAPAESTGPADTAAPPTSPISPAGPAAPTGPGGPREGIA</sequence>
<dbReference type="InterPro" id="IPR013595">
    <property type="entry name" value="Pept_S33_TAP-like_C"/>
</dbReference>
<feature type="compositionally biased region" description="Gly residues" evidence="1">
    <location>
        <begin position="317"/>
        <end position="326"/>
    </location>
</feature>
<dbReference type="RefSeq" id="WP_344565856.1">
    <property type="nucleotide sequence ID" value="NZ_BAAARJ010000008.1"/>
</dbReference>
<gene>
    <name evidence="3" type="ORF">GCM10009863_28510</name>
</gene>
<evidence type="ECO:0000313" key="3">
    <source>
        <dbReference type="EMBL" id="GAA2613111.1"/>
    </source>
</evidence>
<protein>
    <recommendedName>
        <fullName evidence="2">Peptidase S33 tripeptidyl aminopeptidase-like C-terminal domain-containing protein</fullName>
    </recommendedName>
</protein>
<comment type="caution">
    <text evidence="3">The sequence shown here is derived from an EMBL/GenBank/DDBJ whole genome shotgun (WGS) entry which is preliminary data.</text>
</comment>
<dbReference type="Proteomes" id="UP001501447">
    <property type="component" value="Unassembled WGS sequence"/>
</dbReference>
<feature type="region of interest" description="Disordered" evidence="1">
    <location>
        <begin position="1"/>
        <end position="30"/>
    </location>
</feature>
<proteinExistence type="predicted"/>
<name>A0ABP6CG56_9ACTN</name>
<feature type="region of interest" description="Disordered" evidence="1">
    <location>
        <begin position="139"/>
        <end position="165"/>
    </location>
</feature>
<feature type="compositionally biased region" description="Low complexity" evidence="1">
    <location>
        <begin position="139"/>
        <end position="152"/>
    </location>
</feature>
<evidence type="ECO:0000313" key="4">
    <source>
        <dbReference type="Proteomes" id="UP001501447"/>
    </source>
</evidence>
<reference evidence="4" key="1">
    <citation type="journal article" date="2019" name="Int. J. Syst. Evol. Microbiol.">
        <title>The Global Catalogue of Microorganisms (GCM) 10K type strain sequencing project: providing services to taxonomists for standard genome sequencing and annotation.</title>
        <authorList>
            <consortium name="The Broad Institute Genomics Platform"/>
            <consortium name="The Broad Institute Genome Sequencing Center for Infectious Disease"/>
            <person name="Wu L."/>
            <person name="Ma J."/>
        </authorList>
    </citation>
    <scope>NUCLEOTIDE SEQUENCE [LARGE SCALE GENOMIC DNA]</scope>
    <source>
        <strain evidence="4">JCM 16373</strain>
    </source>
</reference>
<organism evidence="3 4">
    <name type="scientific">Streptomyces axinellae</name>
    <dbReference type="NCBI Taxonomy" id="552788"/>
    <lineage>
        <taxon>Bacteria</taxon>
        <taxon>Bacillati</taxon>
        <taxon>Actinomycetota</taxon>
        <taxon>Actinomycetes</taxon>
        <taxon>Kitasatosporales</taxon>
        <taxon>Streptomycetaceae</taxon>
        <taxon>Streptomyces</taxon>
    </lineage>
</organism>
<evidence type="ECO:0000256" key="1">
    <source>
        <dbReference type="SAM" id="MobiDB-lite"/>
    </source>
</evidence>
<keyword evidence="4" id="KW-1185">Reference proteome</keyword>
<dbReference type="Gene3D" id="3.40.50.1820">
    <property type="entry name" value="alpha/beta hydrolase"/>
    <property type="match status" value="1"/>
</dbReference>
<feature type="region of interest" description="Disordered" evidence="1">
    <location>
        <begin position="289"/>
        <end position="326"/>
    </location>
</feature>